<sequence>MHPPFRPPASHPAGSPGTPAGRTDADHPLLQLLRSSSAVSSPSTTSPITSGFPSLGAPASPPTSGTSATGDAQGTADLGLDNLLDSIDRLRVGRYPAGDSWPTNLTNLASPGSRSVSFAGPASGYDPTERTLSDLWENPAAVTAVRDRRNSLGRPRLSSDGAGPLAGGGTPPSPSMLNGPGKRASLLVRLGIDTDPEVRSSGCALTSPLRSPLSVASPWGAPGQPLSSAGELTSPTTATASGPPRSWGSASLSPLGDACFSPLGGSSENIWAPTAHGPLSPTHPAGPAFHRTSLSVSATPTGPSPAPVVPLTITIPPSGPVLGAAQLASLGLNPPDFNPAPPRARYFVIKSNNELDLRRSLQHRIWASTDMGNRRLDRAFRETHFANGDIGGQGTTPIYLFFSVNTSGKFCGVAEMMSEVDMTRKSTVWAQDKWNGVFRVEWIYVKDLANVYLRHIVLTNNGNKPITNSRDTQEVPEPAGRELLRLFHAAPSCSALLESFLQIGDQPLPQPHNPAGHPPPPGPPHHGGGNPYHPSLPHSTSPTHYNSRPPTGTGGGPQIYHLYRGGPAAPPPHGFPPGAGQRPGLASTRRSSESGATLSRPPRYASPAAAGPAASPSPGYFITSRGIGGAFPSPIHSPPGPPQPRTTTTASTTTTTSGMGRPGPPPSQQQQQYPRPHGHPHHHHHPQHQHPPHPHHHGAHYRPPPRSSWSPRSHRSASFMNGTSGHPEASIASVLGSGGDTPSGPGYGSYSSPGHNPESR</sequence>
<feature type="region of interest" description="Disordered" evidence="1">
    <location>
        <begin position="1"/>
        <end position="74"/>
    </location>
</feature>
<feature type="compositionally biased region" description="Low complexity" evidence="1">
    <location>
        <begin position="645"/>
        <end position="659"/>
    </location>
</feature>
<protein>
    <recommendedName>
        <fullName evidence="2">YTH domain-containing protein</fullName>
    </recommendedName>
</protein>
<evidence type="ECO:0000313" key="3">
    <source>
        <dbReference type="EMBL" id="KAJ1910952.1"/>
    </source>
</evidence>
<name>A0A9W7ZUN7_9FUNG</name>
<dbReference type="EMBL" id="JANBPT010000986">
    <property type="protein sequence ID" value="KAJ1910952.1"/>
    <property type="molecule type" value="Genomic_DNA"/>
</dbReference>
<feature type="region of interest" description="Disordered" evidence="1">
    <location>
        <begin position="504"/>
        <end position="760"/>
    </location>
</feature>
<reference evidence="3" key="1">
    <citation type="submission" date="2022-07" db="EMBL/GenBank/DDBJ databases">
        <title>Phylogenomic reconstructions and comparative analyses of Kickxellomycotina fungi.</title>
        <authorList>
            <person name="Reynolds N.K."/>
            <person name="Stajich J.E."/>
            <person name="Barry K."/>
            <person name="Grigoriev I.V."/>
            <person name="Crous P."/>
            <person name="Smith M.E."/>
        </authorList>
    </citation>
    <scope>NUCLEOTIDE SEQUENCE</scope>
    <source>
        <strain evidence="3">RSA 861</strain>
    </source>
</reference>
<dbReference type="PANTHER" id="PTHR12357:SF89">
    <property type="entry name" value="YTH DOMAIN-CONTAINING FAMILY PROTEIN"/>
    <property type="match status" value="1"/>
</dbReference>
<dbReference type="OrthoDB" id="306690at2759"/>
<feature type="compositionally biased region" description="Low complexity" evidence="1">
    <location>
        <begin position="233"/>
        <end position="244"/>
    </location>
</feature>
<dbReference type="InterPro" id="IPR045168">
    <property type="entry name" value="YTH_prot"/>
</dbReference>
<feature type="domain" description="YTH" evidence="2">
    <location>
        <begin position="344"/>
        <end position="487"/>
    </location>
</feature>
<dbReference type="Gene3D" id="3.10.590.10">
    <property type="entry name" value="ph1033 like domains"/>
    <property type="match status" value="1"/>
</dbReference>
<feature type="region of interest" description="Disordered" evidence="1">
    <location>
        <begin position="272"/>
        <end position="303"/>
    </location>
</feature>
<proteinExistence type="predicted"/>
<dbReference type="PANTHER" id="PTHR12357">
    <property type="entry name" value="YTH YT521-B HOMOLOGY DOMAIN-CONTAINING"/>
    <property type="match status" value="1"/>
</dbReference>
<dbReference type="GO" id="GO:0003729">
    <property type="term" value="F:mRNA binding"/>
    <property type="evidence" value="ECO:0007669"/>
    <property type="project" value="TreeGrafter"/>
</dbReference>
<dbReference type="GO" id="GO:0061157">
    <property type="term" value="P:mRNA destabilization"/>
    <property type="evidence" value="ECO:0007669"/>
    <property type="project" value="TreeGrafter"/>
</dbReference>
<organism evidence="3 4">
    <name type="scientific">Tieghemiomyces parasiticus</name>
    <dbReference type="NCBI Taxonomy" id="78921"/>
    <lineage>
        <taxon>Eukaryota</taxon>
        <taxon>Fungi</taxon>
        <taxon>Fungi incertae sedis</taxon>
        <taxon>Zoopagomycota</taxon>
        <taxon>Kickxellomycotina</taxon>
        <taxon>Dimargaritomycetes</taxon>
        <taxon>Dimargaritales</taxon>
        <taxon>Dimargaritaceae</taxon>
        <taxon>Tieghemiomyces</taxon>
    </lineage>
</organism>
<feature type="compositionally biased region" description="Polar residues" evidence="1">
    <location>
        <begin position="292"/>
        <end position="301"/>
    </location>
</feature>
<feature type="region of interest" description="Disordered" evidence="1">
    <location>
        <begin position="199"/>
        <end position="250"/>
    </location>
</feature>
<dbReference type="CDD" id="cd21134">
    <property type="entry name" value="YTH"/>
    <property type="match status" value="1"/>
</dbReference>
<dbReference type="Pfam" id="PF04146">
    <property type="entry name" value="YTH"/>
    <property type="match status" value="1"/>
</dbReference>
<dbReference type="GO" id="GO:1990247">
    <property type="term" value="F:N6-methyladenosine-containing RNA reader activity"/>
    <property type="evidence" value="ECO:0007669"/>
    <property type="project" value="TreeGrafter"/>
</dbReference>
<accession>A0A9W7ZUN7</accession>
<feature type="compositionally biased region" description="Pro residues" evidence="1">
    <location>
        <begin position="1"/>
        <end position="10"/>
    </location>
</feature>
<dbReference type="GO" id="GO:0005737">
    <property type="term" value="C:cytoplasm"/>
    <property type="evidence" value="ECO:0007669"/>
    <property type="project" value="TreeGrafter"/>
</dbReference>
<evidence type="ECO:0000259" key="2">
    <source>
        <dbReference type="PROSITE" id="PS50882"/>
    </source>
</evidence>
<dbReference type="PROSITE" id="PS50882">
    <property type="entry name" value="YTH"/>
    <property type="match status" value="1"/>
</dbReference>
<evidence type="ECO:0000313" key="4">
    <source>
        <dbReference type="Proteomes" id="UP001150569"/>
    </source>
</evidence>
<feature type="compositionally biased region" description="Polar residues" evidence="1">
    <location>
        <begin position="62"/>
        <end position="72"/>
    </location>
</feature>
<feature type="compositionally biased region" description="Pro residues" evidence="1">
    <location>
        <begin position="635"/>
        <end position="644"/>
    </location>
</feature>
<feature type="compositionally biased region" description="Low complexity" evidence="1">
    <location>
        <begin position="599"/>
        <end position="620"/>
    </location>
</feature>
<feature type="compositionally biased region" description="Basic residues" evidence="1">
    <location>
        <begin position="676"/>
        <end position="700"/>
    </location>
</feature>
<keyword evidence="4" id="KW-1185">Reference proteome</keyword>
<feature type="compositionally biased region" description="Low complexity" evidence="1">
    <location>
        <begin position="35"/>
        <end position="54"/>
    </location>
</feature>
<feature type="compositionally biased region" description="Gly residues" evidence="1">
    <location>
        <begin position="736"/>
        <end position="747"/>
    </location>
</feature>
<evidence type="ECO:0000256" key="1">
    <source>
        <dbReference type="SAM" id="MobiDB-lite"/>
    </source>
</evidence>
<feature type="compositionally biased region" description="Polar residues" evidence="1">
    <location>
        <begin position="537"/>
        <end position="550"/>
    </location>
</feature>
<feature type="compositionally biased region" description="Pro residues" evidence="1">
    <location>
        <begin position="508"/>
        <end position="524"/>
    </location>
</feature>
<gene>
    <name evidence="3" type="ORF">IWQ60_010380</name>
</gene>
<comment type="caution">
    <text evidence="3">The sequence shown here is derived from an EMBL/GenBank/DDBJ whole genome shotgun (WGS) entry which is preliminary data.</text>
</comment>
<feature type="region of interest" description="Disordered" evidence="1">
    <location>
        <begin position="146"/>
        <end position="181"/>
    </location>
</feature>
<dbReference type="AlphaFoldDB" id="A0A9W7ZUN7"/>
<dbReference type="Proteomes" id="UP001150569">
    <property type="component" value="Unassembled WGS sequence"/>
</dbReference>
<dbReference type="InterPro" id="IPR007275">
    <property type="entry name" value="YTH_domain"/>
</dbReference>